<keyword evidence="8" id="KW-0539">Nucleus</keyword>
<comment type="caution">
    <text evidence="11">The sequence shown here is derived from an EMBL/GenBank/DDBJ whole genome shotgun (WGS) entry which is preliminary data.</text>
</comment>
<name>A0ABR1WCP0_9PEZI</name>
<comment type="subcellular location">
    <subcellularLocation>
        <location evidence="1">Nucleus</location>
    </subcellularLocation>
</comment>
<keyword evidence="5" id="KW-0378">Hydrolase</keyword>
<evidence type="ECO:0000256" key="6">
    <source>
        <dbReference type="ARBA" id="ARBA00022839"/>
    </source>
</evidence>
<sequence>MEDESSVGPGGNSGNNDNLPSRGVKREGQDLLSPTSRGKIAKHTFSTSPRQTRPAPFGMTYPNGGLRITRTPGRRRTKNCVGLGDIIDKDHLVSACIFAFYIADEELFQHLPISRRSADPVPIYIGRDANNDPFLQSAAIRAGIPLTEGKLTKKSLDTLRPHLADQHKTHSHSGGGQNLHAFYAWSPGSAHSKILLLVYPAFLRIVITSCNMMDADTVLGDNHWYIHDVPRRRDERASRPPAGFEGTLLTHMEALRTPPAFLDSVRGWYDYSSVKVYLVTSHPGTFSGPLKAEQHGLLRLRKIVRHLGLNLGRDKPDDDDDDDNEQVRLEVCTASVGSISARWLSAFYKCALGRQDIRVPEEEENNEVVPDIKLFYPSVDDVRSASADSQDAASNIGCHLRPWNTAPQAVKRIFHHYHSRDIGRLFHQKLIMAYNPDQPHAPPHYIYVGSANLSQSAWGSVAEDKTKKGNEATCHTKLAGVFNFECGVVIPGRLISDLLEPGTESWEDGVVPYDRAAAPYDLKRDKPWNDPRWVKGYSHDYEAL</sequence>
<dbReference type="PROSITE" id="PS50035">
    <property type="entry name" value="PLD"/>
    <property type="match status" value="1"/>
</dbReference>
<evidence type="ECO:0000256" key="5">
    <source>
        <dbReference type="ARBA" id="ARBA00022801"/>
    </source>
</evidence>
<dbReference type="EMBL" id="JAQQWN010000006">
    <property type="protein sequence ID" value="KAK8081188.1"/>
    <property type="molecule type" value="Genomic_DNA"/>
</dbReference>
<dbReference type="InterPro" id="IPR010347">
    <property type="entry name" value="Tdp1"/>
</dbReference>
<keyword evidence="4" id="KW-0227">DNA damage</keyword>
<evidence type="ECO:0000256" key="4">
    <source>
        <dbReference type="ARBA" id="ARBA00022763"/>
    </source>
</evidence>
<keyword evidence="7" id="KW-0234">DNA repair</keyword>
<evidence type="ECO:0000256" key="2">
    <source>
        <dbReference type="ARBA" id="ARBA00010205"/>
    </source>
</evidence>
<gene>
    <name evidence="11" type="ORF">PG997_009006</name>
</gene>
<comment type="similarity">
    <text evidence="2">Belongs to the tyrosyl-DNA phosphodiesterase family.</text>
</comment>
<keyword evidence="12" id="KW-1185">Reference proteome</keyword>
<protein>
    <recommendedName>
        <fullName evidence="10">PLD phosphodiesterase domain-containing protein</fullName>
    </recommendedName>
</protein>
<dbReference type="Gene3D" id="3.30.870.10">
    <property type="entry name" value="Endonuclease Chain A"/>
    <property type="match status" value="2"/>
</dbReference>
<evidence type="ECO:0000256" key="3">
    <source>
        <dbReference type="ARBA" id="ARBA00022722"/>
    </source>
</evidence>
<feature type="domain" description="PLD phosphodiesterase" evidence="10">
    <location>
        <begin position="422"/>
        <end position="457"/>
    </location>
</feature>
<evidence type="ECO:0000313" key="12">
    <source>
        <dbReference type="Proteomes" id="UP001433268"/>
    </source>
</evidence>
<evidence type="ECO:0000256" key="8">
    <source>
        <dbReference type="ARBA" id="ARBA00023242"/>
    </source>
</evidence>
<dbReference type="Proteomes" id="UP001433268">
    <property type="component" value="Unassembled WGS sequence"/>
</dbReference>
<evidence type="ECO:0000313" key="11">
    <source>
        <dbReference type="EMBL" id="KAK8081188.1"/>
    </source>
</evidence>
<proteinExistence type="inferred from homology"/>
<reference evidence="11 12" key="1">
    <citation type="submission" date="2023-01" db="EMBL/GenBank/DDBJ databases">
        <title>Analysis of 21 Apiospora genomes using comparative genomics revels a genus with tremendous synthesis potential of carbohydrate active enzymes and secondary metabolites.</title>
        <authorList>
            <person name="Sorensen T."/>
        </authorList>
    </citation>
    <scope>NUCLEOTIDE SEQUENCE [LARGE SCALE GENOMIC DNA]</scope>
    <source>
        <strain evidence="11 12">CBS 114990</strain>
    </source>
</reference>
<organism evidence="11 12">
    <name type="scientific">Apiospora hydei</name>
    <dbReference type="NCBI Taxonomy" id="1337664"/>
    <lineage>
        <taxon>Eukaryota</taxon>
        <taxon>Fungi</taxon>
        <taxon>Dikarya</taxon>
        <taxon>Ascomycota</taxon>
        <taxon>Pezizomycotina</taxon>
        <taxon>Sordariomycetes</taxon>
        <taxon>Xylariomycetidae</taxon>
        <taxon>Amphisphaeriales</taxon>
        <taxon>Apiosporaceae</taxon>
        <taxon>Apiospora</taxon>
    </lineage>
</organism>
<feature type="region of interest" description="Disordered" evidence="9">
    <location>
        <begin position="1"/>
        <end position="65"/>
    </location>
</feature>
<dbReference type="PANTHER" id="PTHR12415">
    <property type="entry name" value="TYROSYL-DNA PHOSPHODIESTERASE 1"/>
    <property type="match status" value="1"/>
</dbReference>
<accession>A0ABR1WCP0</accession>
<keyword evidence="3" id="KW-0540">Nuclease</keyword>
<dbReference type="SUPFAM" id="SSF56024">
    <property type="entry name" value="Phospholipase D/nuclease"/>
    <property type="match status" value="2"/>
</dbReference>
<dbReference type="InterPro" id="IPR001736">
    <property type="entry name" value="PLipase_D/transphosphatidylase"/>
</dbReference>
<evidence type="ECO:0000256" key="7">
    <source>
        <dbReference type="ARBA" id="ARBA00023204"/>
    </source>
</evidence>
<evidence type="ECO:0000256" key="1">
    <source>
        <dbReference type="ARBA" id="ARBA00004123"/>
    </source>
</evidence>
<dbReference type="GeneID" id="92046381"/>
<dbReference type="PANTHER" id="PTHR12415:SF0">
    <property type="entry name" value="TYROSYL-DNA PHOSPHODIESTERASE 1"/>
    <property type="match status" value="1"/>
</dbReference>
<dbReference type="Pfam" id="PF06087">
    <property type="entry name" value="Tyr-DNA_phospho"/>
    <property type="match status" value="1"/>
</dbReference>
<evidence type="ECO:0000259" key="10">
    <source>
        <dbReference type="PROSITE" id="PS50035"/>
    </source>
</evidence>
<keyword evidence="6" id="KW-0269">Exonuclease</keyword>
<dbReference type="RefSeq" id="XP_066668663.1">
    <property type="nucleotide sequence ID" value="XM_066813321.1"/>
</dbReference>
<evidence type="ECO:0000256" key="9">
    <source>
        <dbReference type="SAM" id="MobiDB-lite"/>
    </source>
</evidence>